<feature type="transmembrane region" description="Helical" evidence="10">
    <location>
        <begin position="138"/>
        <end position="158"/>
    </location>
</feature>
<feature type="domain" description="G-protein coupled receptors family 1 profile" evidence="11">
    <location>
        <begin position="77"/>
        <end position="374"/>
    </location>
</feature>
<feature type="transmembrane region" description="Helical" evidence="10">
    <location>
        <begin position="61"/>
        <end position="84"/>
    </location>
</feature>
<accession>A0A1J1J4D4</accession>
<dbReference type="Gene3D" id="1.20.1070.10">
    <property type="entry name" value="Rhodopsin 7-helix transmembrane proteins"/>
    <property type="match status" value="1"/>
</dbReference>
<gene>
    <name evidence="12" type="ORF">CLUMA_CG018758</name>
</gene>
<keyword evidence="6 10" id="KW-0472">Membrane</keyword>
<dbReference type="Proteomes" id="UP000183832">
    <property type="component" value="Unassembled WGS sequence"/>
</dbReference>
<evidence type="ECO:0000256" key="7">
    <source>
        <dbReference type="ARBA" id="ARBA00023170"/>
    </source>
</evidence>
<feature type="transmembrane region" description="Helical" evidence="10">
    <location>
        <begin position="317"/>
        <end position="338"/>
    </location>
</feature>
<keyword evidence="4 10" id="KW-1133">Transmembrane helix</keyword>
<dbReference type="PANTHER" id="PTHR24238:SF58">
    <property type="entry name" value="FI22604P1"/>
    <property type="match status" value="1"/>
</dbReference>
<dbReference type="InterPro" id="IPR017452">
    <property type="entry name" value="GPCR_Rhodpsn_7TM"/>
</dbReference>
<evidence type="ECO:0000256" key="2">
    <source>
        <dbReference type="ARBA" id="ARBA00010663"/>
    </source>
</evidence>
<keyword evidence="8 9" id="KW-0807">Transducer</keyword>
<dbReference type="PANTHER" id="PTHR24238">
    <property type="entry name" value="G-PROTEIN COUPLED RECEPTOR"/>
    <property type="match status" value="1"/>
</dbReference>
<dbReference type="InterPro" id="IPR000276">
    <property type="entry name" value="GPCR_Rhodpsn"/>
</dbReference>
<dbReference type="STRING" id="568069.A0A1J1J4D4"/>
<evidence type="ECO:0000259" key="11">
    <source>
        <dbReference type="PROSITE" id="PS50262"/>
    </source>
</evidence>
<evidence type="ECO:0000256" key="3">
    <source>
        <dbReference type="ARBA" id="ARBA00022692"/>
    </source>
</evidence>
<organism evidence="12 13">
    <name type="scientific">Clunio marinus</name>
    <dbReference type="NCBI Taxonomy" id="568069"/>
    <lineage>
        <taxon>Eukaryota</taxon>
        <taxon>Metazoa</taxon>
        <taxon>Ecdysozoa</taxon>
        <taxon>Arthropoda</taxon>
        <taxon>Hexapoda</taxon>
        <taxon>Insecta</taxon>
        <taxon>Pterygota</taxon>
        <taxon>Neoptera</taxon>
        <taxon>Endopterygota</taxon>
        <taxon>Diptera</taxon>
        <taxon>Nematocera</taxon>
        <taxon>Chironomoidea</taxon>
        <taxon>Chironomidae</taxon>
        <taxon>Clunio</taxon>
    </lineage>
</organism>
<dbReference type="GO" id="GO:0008188">
    <property type="term" value="F:neuropeptide receptor activity"/>
    <property type="evidence" value="ECO:0007669"/>
    <property type="project" value="TreeGrafter"/>
</dbReference>
<evidence type="ECO:0000256" key="10">
    <source>
        <dbReference type="SAM" id="Phobius"/>
    </source>
</evidence>
<keyword evidence="5 9" id="KW-0297">G-protein coupled receptor</keyword>
<evidence type="ECO:0000256" key="4">
    <source>
        <dbReference type="ARBA" id="ARBA00022989"/>
    </source>
</evidence>
<dbReference type="AlphaFoldDB" id="A0A1J1J4D4"/>
<dbReference type="PRINTS" id="PR00237">
    <property type="entry name" value="GPCRRHODOPSN"/>
</dbReference>
<feature type="transmembrane region" description="Helical" evidence="10">
    <location>
        <begin position="178"/>
        <end position="201"/>
    </location>
</feature>
<dbReference type="EMBL" id="CVRI01000065">
    <property type="protein sequence ID" value="CRL05729.1"/>
    <property type="molecule type" value="Genomic_DNA"/>
</dbReference>
<comment type="similarity">
    <text evidence="2 9">Belongs to the G-protein coupled receptor 1 family.</text>
</comment>
<keyword evidence="7 9" id="KW-0675">Receptor</keyword>
<evidence type="ECO:0000256" key="9">
    <source>
        <dbReference type="RuleBase" id="RU000688"/>
    </source>
</evidence>
<proteinExistence type="inferred from homology"/>
<feature type="transmembrane region" description="Helical" evidence="10">
    <location>
        <begin position="96"/>
        <end position="118"/>
    </location>
</feature>
<dbReference type="GO" id="GO:0005886">
    <property type="term" value="C:plasma membrane"/>
    <property type="evidence" value="ECO:0007669"/>
    <property type="project" value="TreeGrafter"/>
</dbReference>
<feature type="transmembrane region" description="Helical" evidence="10">
    <location>
        <begin position="238"/>
        <end position="262"/>
    </location>
</feature>
<comment type="subcellular location">
    <subcellularLocation>
        <location evidence="1">Membrane</location>
        <topology evidence="1">Multi-pass membrane protein</topology>
    </subcellularLocation>
</comment>
<evidence type="ECO:0000256" key="8">
    <source>
        <dbReference type="ARBA" id="ARBA00023224"/>
    </source>
</evidence>
<dbReference type="OrthoDB" id="5957382at2759"/>
<dbReference type="Pfam" id="PF00001">
    <property type="entry name" value="7tm_1"/>
    <property type="match status" value="1"/>
</dbReference>
<protein>
    <submittedName>
        <fullName evidence="12">CLUMA_CG018758, isoform A</fullName>
    </submittedName>
</protein>
<evidence type="ECO:0000256" key="5">
    <source>
        <dbReference type="ARBA" id="ARBA00023040"/>
    </source>
</evidence>
<keyword evidence="13" id="KW-1185">Reference proteome</keyword>
<dbReference type="CDD" id="cd00637">
    <property type="entry name" value="7tm_classA_rhodopsin-like"/>
    <property type="match status" value="1"/>
</dbReference>
<feature type="transmembrane region" description="Helical" evidence="10">
    <location>
        <begin position="350"/>
        <end position="369"/>
    </location>
</feature>
<dbReference type="SUPFAM" id="SSF81321">
    <property type="entry name" value="Family A G protein-coupled receptor-like"/>
    <property type="match status" value="1"/>
</dbReference>
<sequence length="424" mass="48073">MSYKSNLLMLNNVEYWINIPLEENTIISRVNADDEYGDYEDTDIVVVWETAVQPLTDIQRLIFLTLTILVAFVSVVGNSLVLYVNISRKQRFLFRACLISLAISDLIFVAVTSCIYLSKFSTANSAVWILGPAACSFLPFFQTLAVLVNSILLVCIALDRYMAVVRVIKGSWEPSKLFTITCCIIIWGFSAGVSSPLLSIYDYLKIYIVPLPEPDDENPQLTYYVQYLCGSDKAENGYFFAIIFSFIFAPLLITFLWLNSVLAKEVWKRRIDVASSISEAENTSTSQATPGLRAQDAYVSPEISARRAERRQRQVRMFKVILVLMAVFFVCRLPNWIYTLYKLGNIVQDNFFWVVNYALGIVVMANCMLNPFLYTFLSETIRLTTIFAGIICGVCTPCVKLFKCQTSRKEEIQGNDGEKSHSIE</sequence>
<evidence type="ECO:0000313" key="13">
    <source>
        <dbReference type="Proteomes" id="UP000183832"/>
    </source>
</evidence>
<dbReference type="PROSITE" id="PS50262">
    <property type="entry name" value="G_PROTEIN_RECEP_F1_2"/>
    <property type="match status" value="1"/>
</dbReference>
<evidence type="ECO:0000256" key="6">
    <source>
        <dbReference type="ARBA" id="ARBA00023136"/>
    </source>
</evidence>
<reference evidence="12 13" key="1">
    <citation type="submission" date="2015-04" db="EMBL/GenBank/DDBJ databases">
        <authorList>
            <person name="Syromyatnikov M.Y."/>
            <person name="Popov V.N."/>
        </authorList>
    </citation>
    <scope>NUCLEOTIDE SEQUENCE [LARGE SCALE GENOMIC DNA]</scope>
</reference>
<evidence type="ECO:0000256" key="1">
    <source>
        <dbReference type="ARBA" id="ARBA00004141"/>
    </source>
</evidence>
<evidence type="ECO:0000313" key="12">
    <source>
        <dbReference type="EMBL" id="CRL05729.1"/>
    </source>
</evidence>
<name>A0A1J1J4D4_9DIPT</name>
<dbReference type="PROSITE" id="PS00237">
    <property type="entry name" value="G_PROTEIN_RECEP_F1_1"/>
    <property type="match status" value="1"/>
</dbReference>
<keyword evidence="3 9" id="KW-0812">Transmembrane</keyword>